<dbReference type="GO" id="GO:0046512">
    <property type="term" value="P:sphingosine biosynthetic process"/>
    <property type="evidence" value="ECO:0007669"/>
    <property type="project" value="TreeGrafter"/>
</dbReference>
<dbReference type="SUPFAM" id="SSF53383">
    <property type="entry name" value="PLP-dependent transferases"/>
    <property type="match status" value="1"/>
</dbReference>
<evidence type="ECO:0000256" key="3">
    <source>
        <dbReference type="ARBA" id="ARBA00022679"/>
    </source>
</evidence>
<dbReference type="InterPro" id="IPR015424">
    <property type="entry name" value="PyrdxlP-dep_Trfase"/>
</dbReference>
<dbReference type="PANTHER" id="PTHR13693:SF54">
    <property type="entry name" value="SERINE PALMITOYLTRANSFERASE 3"/>
    <property type="match status" value="1"/>
</dbReference>
<reference evidence="4" key="1">
    <citation type="submission" date="2021-06" db="EMBL/GenBank/DDBJ databases">
        <title>Parelaphostrongylus tenuis whole genome reference sequence.</title>
        <authorList>
            <person name="Garwood T.J."/>
            <person name="Larsen P.A."/>
            <person name="Fountain-Jones N.M."/>
            <person name="Garbe J.R."/>
            <person name="Macchietto M.G."/>
            <person name="Kania S.A."/>
            <person name="Gerhold R.W."/>
            <person name="Richards J.E."/>
            <person name="Wolf T.M."/>
        </authorList>
    </citation>
    <scope>NUCLEOTIDE SEQUENCE</scope>
    <source>
        <strain evidence="4">MNPRO001-30</strain>
        <tissue evidence="4">Meninges</tissue>
    </source>
</reference>
<dbReference type="InterPro" id="IPR015422">
    <property type="entry name" value="PyrdxlP-dep_Trfase_small"/>
</dbReference>
<comment type="similarity">
    <text evidence="2">Belongs to the class-II pyridoxal-phosphate-dependent aminotransferase family.</text>
</comment>
<comment type="caution">
    <text evidence="4">The sequence shown here is derived from an EMBL/GenBank/DDBJ whole genome shotgun (WGS) entry which is preliminary data.</text>
</comment>
<gene>
    <name evidence="4" type="primary">SPTL3</name>
    <name evidence="4" type="ORF">KIN20_016469</name>
</gene>
<dbReference type="Gene3D" id="3.90.1150.10">
    <property type="entry name" value="Aspartate Aminotransferase, domain 1"/>
    <property type="match status" value="1"/>
</dbReference>
<evidence type="ECO:0000256" key="1">
    <source>
        <dbReference type="ARBA" id="ARBA00001933"/>
    </source>
</evidence>
<dbReference type="PANTHER" id="PTHR13693">
    <property type="entry name" value="CLASS II AMINOTRANSFERASE/8-AMINO-7-OXONONANOATE SYNTHASE"/>
    <property type="match status" value="1"/>
</dbReference>
<dbReference type="GO" id="GO:0016020">
    <property type="term" value="C:membrane"/>
    <property type="evidence" value="ECO:0007669"/>
    <property type="project" value="GOC"/>
</dbReference>
<organism evidence="4 5">
    <name type="scientific">Parelaphostrongylus tenuis</name>
    <name type="common">Meningeal worm</name>
    <dbReference type="NCBI Taxonomy" id="148309"/>
    <lineage>
        <taxon>Eukaryota</taxon>
        <taxon>Metazoa</taxon>
        <taxon>Ecdysozoa</taxon>
        <taxon>Nematoda</taxon>
        <taxon>Chromadorea</taxon>
        <taxon>Rhabditida</taxon>
        <taxon>Rhabditina</taxon>
        <taxon>Rhabditomorpha</taxon>
        <taxon>Strongyloidea</taxon>
        <taxon>Metastrongylidae</taxon>
        <taxon>Parelaphostrongylus</taxon>
    </lineage>
</organism>
<evidence type="ECO:0000313" key="5">
    <source>
        <dbReference type="Proteomes" id="UP001196413"/>
    </source>
</evidence>
<comment type="cofactor">
    <cofactor evidence="1">
        <name>pyridoxal 5'-phosphate</name>
        <dbReference type="ChEBI" id="CHEBI:597326"/>
    </cofactor>
</comment>
<sequence>MLGEDGTDTGARKAHQLLRNSRYFRRRLKQMGFLVYGHEDSPVVPLMTFFIPKVVEFSRQTLKYDIGLVAVGFPATPLTKARVRFCLSADHTKEQLDHVLDVVDKVGDMTGTKYGVKECVGTMIEY</sequence>
<keyword evidence="5" id="KW-1185">Reference proteome</keyword>
<dbReference type="Proteomes" id="UP001196413">
    <property type="component" value="Unassembled WGS sequence"/>
</dbReference>
<proteinExistence type="inferred from homology"/>
<name>A0AAD5MZU4_PARTN</name>
<evidence type="ECO:0000256" key="2">
    <source>
        <dbReference type="ARBA" id="ARBA00008392"/>
    </source>
</evidence>
<accession>A0AAD5MZU4</accession>
<dbReference type="InterPro" id="IPR050087">
    <property type="entry name" value="AON_synthase_class-II"/>
</dbReference>
<dbReference type="GO" id="GO:0017059">
    <property type="term" value="C:serine palmitoyltransferase complex"/>
    <property type="evidence" value="ECO:0007669"/>
    <property type="project" value="TreeGrafter"/>
</dbReference>
<dbReference type="EMBL" id="JAHQIW010003307">
    <property type="protein sequence ID" value="KAJ1358147.1"/>
    <property type="molecule type" value="Genomic_DNA"/>
</dbReference>
<dbReference type="GO" id="GO:0004758">
    <property type="term" value="F:serine C-palmitoyltransferase activity"/>
    <property type="evidence" value="ECO:0007669"/>
    <property type="project" value="TreeGrafter"/>
</dbReference>
<dbReference type="GO" id="GO:0046513">
    <property type="term" value="P:ceramide biosynthetic process"/>
    <property type="evidence" value="ECO:0007669"/>
    <property type="project" value="TreeGrafter"/>
</dbReference>
<protein>
    <submittedName>
        <fullName evidence="4">Serine palmitoyltransferase 3</fullName>
    </submittedName>
</protein>
<keyword evidence="3" id="KW-0808">Transferase</keyword>
<evidence type="ECO:0000313" key="4">
    <source>
        <dbReference type="EMBL" id="KAJ1358147.1"/>
    </source>
</evidence>
<dbReference type="AlphaFoldDB" id="A0AAD5MZU4"/>